<evidence type="ECO:0000256" key="1">
    <source>
        <dbReference type="SAM" id="Phobius"/>
    </source>
</evidence>
<keyword evidence="1" id="KW-0812">Transmembrane</keyword>
<keyword evidence="1" id="KW-0472">Membrane</keyword>
<dbReference type="RefSeq" id="WP_133197116.1">
    <property type="nucleotide sequence ID" value="NZ_JBHUCW010000022.1"/>
</dbReference>
<keyword evidence="1" id="KW-1133">Transmembrane helix</keyword>
<reference evidence="2 3" key="1">
    <citation type="submission" date="2019-03" db="EMBL/GenBank/DDBJ databases">
        <title>Paraburkholderia sp. 4M-K11, isolated from subtropical forest soil.</title>
        <authorList>
            <person name="Gao Z.-H."/>
            <person name="Qiu L.-H."/>
        </authorList>
    </citation>
    <scope>NUCLEOTIDE SEQUENCE [LARGE SCALE GENOMIC DNA]</scope>
    <source>
        <strain evidence="2 3">4M-K11</strain>
    </source>
</reference>
<proteinExistence type="predicted"/>
<dbReference type="Proteomes" id="UP000295722">
    <property type="component" value="Unassembled WGS sequence"/>
</dbReference>
<organism evidence="2 3">
    <name type="scientific">Paraburkholderia silviterrae</name>
    <dbReference type="NCBI Taxonomy" id="2528715"/>
    <lineage>
        <taxon>Bacteria</taxon>
        <taxon>Pseudomonadati</taxon>
        <taxon>Pseudomonadota</taxon>
        <taxon>Betaproteobacteria</taxon>
        <taxon>Burkholderiales</taxon>
        <taxon>Burkholderiaceae</taxon>
        <taxon>Paraburkholderia</taxon>
    </lineage>
</organism>
<sequence length="164" mass="18437">MTTIDELHLASAIGPATREQLRQWADEHDRMWDRKNCVRRIRFGVLLFAIAALVGAACMYRLHISRIGTWHGSHVDFGTLVVEGVAIGLFATATVDRMALSRSRPVNPYRPIDLTPADLEEQNTDFPGALAYLDAIHRQHWPIVPHDLDVLAMVRQQHQSSHGA</sequence>
<protein>
    <submittedName>
        <fullName evidence="2">Uncharacterized protein</fullName>
    </submittedName>
</protein>
<feature type="transmembrane region" description="Helical" evidence="1">
    <location>
        <begin position="74"/>
        <end position="95"/>
    </location>
</feature>
<evidence type="ECO:0000313" key="2">
    <source>
        <dbReference type="EMBL" id="TDG21207.1"/>
    </source>
</evidence>
<dbReference type="AlphaFoldDB" id="A0A4R5M6H4"/>
<name>A0A4R5M6H4_9BURK</name>
<feature type="transmembrane region" description="Helical" evidence="1">
    <location>
        <begin position="41"/>
        <end position="62"/>
    </location>
</feature>
<keyword evidence="3" id="KW-1185">Reference proteome</keyword>
<evidence type="ECO:0000313" key="3">
    <source>
        <dbReference type="Proteomes" id="UP000295722"/>
    </source>
</evidence>
<dbReference type="EMBL" id="SMRP01000012">
    <property type="protein sequence ID" value="TDG21207.1"/>
    <property type="molecule type" value="Genomic_DNA"/>
</dbReference>
<gene>
    <name evidence="2" type="ORF">EYW47_22855</name>
</gene>
<dbReference type="OrthoDB" id="9109385at2"/>
<accession>A0A4R5M6H4</accession>
<comment type="caution">
    <text evidence="2">The sequence shown here is derived from an EMBL/GenBank/DDBJ whole genome shotgun (WGS) entry which is preliminary data.</text>
</comment>